<dbReference type="PROSITE" id="PS01315">
    <property type="entry name" value="CDS"/>
    <property type="match status" value="1"/>
</dbReference>
<evidence type="ECO:0000256" key="6">
    <source>
        <dbReference type="ARBA" id="ARBA00012487"/>
    </source>
</evidence>
<evidence type="ECO:0000256" key="4">
    <source>
        <dbReference type="ARBA" id="ARBA00005189"/>
    </source>
</evidence>
<keyword evidence="14" id="KW-0443">Lipid metabolism</keyword>
<proteinExistence type="inferred from homology"/>
<dbReference type="GO" id="GO:0004605">
    <property type="term" value="F:phosphatidate cytidylyltransferase activity"/>
    <property type="evidence" value="ECO:0007669"/>
    <property type="project" value="UniProtKB-EC"/>
</dbReference>
<feature type="transmembrane region" description="Helical" evidence="19">
    <location>
        <begin position="28"/>
        <end position="45"/>
    </location>
</feature>
<organism evidence="20 21">
    <name type="scientific">Candidatus Fimadaptatus faecigallinarum</name>
    <dbReference type="NCBI Taxonomy" id="2840814"/>
    <lineage>
        <taxon>Bacteria</taxon>
        <taxon>Bacillati</taxon>
        <taxon>Bacillota</taxon>
        <taxon>Clostridia</taxon>
        <taxon>Eubacteriales</taxon>
        <taxon>Candidatus Fimadaptatus</taxon>
    </lineage>
</organism>
<evidence type="ECO:0000256" key="5">
    <source>
        <dbReference type="ARBA" id="ARBA00010185"/>
    </source>
</evidence>
<dbReference type="InterPro" id="IPR000374">
    <property type="entry name" value="PC_trans"/>
</dbReference>
<feature type="transmembrane region" description="Helical" evidence="19">
    <location>
        <begin position="134"/>
        <end position="157"/>
    </location>
</feature>
<comment type="pathway">
    <text evidence="4">Lipid metabolism.</text>
</comment>
<keyword evidence="17" id="KW-1208">Phospholipid metabolism</keyword>
<evidence type="ECO:0000256" key="8">
    <source>
        <dbReference type="ARBA" id="ARBA00022475"/>
    </source>
</evidence>
<comment type="caution">
    <text evidence="20">The sequence shown here is derived from an EMBL/GenBank/DDBJ whole genome shotgun (WGS) entry which is preliminary data.</text>
</comment>
<evidence type="ECO:0000256" key="19">
    <source>
        <dbReference type="SAM" id="Phobius"/>
    </source>
</evidence>
<feature type="transmembrane region" description="Helical" evidence="19">
    <location>
        <begin position="5"/>
        <end position="22"/>
    </location>
</feature>
<keyword evidence="11 18" id="KW-0812">Transmembrane</keyword>
<evidence type="ECO:0000256" key="18">
    <source>
        <dbReference type="RuleBase" id="RU003938"/>
    </source>
</evidence>
<sequence length="273" mass="30063">MRVRIITGVVLGLFFTSLMWFQGWYLRIVAMIATSFCMFELYDAFRKKGMKPIQWLCVAYPAALLGAYTLGRQIGHSESLMMPVLLMFSMVSLVVMVARKEADFPSLSATMFTMIYPGLMLSLVYPLIDLEPHGLSTLALTLSMTIAFMGDIAAYCVGIRWGRHRLCPNISPRKTVEGAVAGLAASVAWSIAAAVFAGFFIEGLPPLWHFALLGLVAGVCSQCGDLTASIVKRYCGVKDYGTIFPGHGGMMDRLDGAMFNVVVVYVYFRLMLI</sequence>
<evidence type="ECO:0000313" key="20">
    <source>
        <dbReference type="EMBL" id="HIU46881.1"/>
    </source>
</evidence>
<dbReference type="Pfam" id="PF01148">
    <property type="entry name" value="CTP_transf_1"/>
    <property type="match status" value="1"/>
</dbReference>
<dbReference type="EMBL" id="DVNK01000039">
    <property type="protein sequence ID" value="HIU46881.1"/>
    <property type="molecule type" value="Genomic_DNA"/>
</dbReference>
<feature type="transmembrane region" description="Helical" evidence="19">
    <location>
        <begin position="110"/>
        <end position="128"/>
    </location>
</feature>
<comment type="subcellular location">
    <subcellularLocation>
        <location evidence="2">Cell membrane</location>
        <topology evidence="2">Multi-pass membrane protein</topology>
    </subcellularLocation>
</comment>
<evidence type="ECO:0000313" key="21">
    <source>
        <dbReference type="Proteomes" id="UP000824123"/>
    </source>
</evidence>
<comment type="similarity">
    <text evidence="5 18">Belongs to the CDS family.</text>
</comment>
<reference evidence="20" key="2">
    <citation type="journal article" date="2021" name="PeerJ">
        <title>Extensive microbial diversity within the chicken gut microbiome revealed by metagenomics and culture.</title>
        <authorList>
            <person name="Gilroy R."/>
            <person name="Ravi A."/>
            <person name="Getino M."/>
            <person name="Pursley I."/>
            <person name="Horton D.L."/>
            <person name="Alikhan N.F."/>
            <person name="Baker D."/>
            <person name="Gharbi K."/>
            <person name="Hall N."/>
            <person name="Watson M."/>
            <person name="Adriaenssens E.M."/>
            <person name="Foster-Nyarko E."/>
            <person name="Jarju S."/>
            <person name="Secka A."/>
            <person name="Antonio M."/>
            <person name="Oren A."/>
            <person name="Chaudhuri R.R."/>
            <person name="La Ragione R."/>
            <person name="Hildebrand F."/>
            <person name="Pallen M.J."/>
        </authorList>
    </citation>
    <scope>NUCLEOTIDE SEQUENCE</scope>
    <source>
        <strain evidence="20">ChiSxjej2B14-8506</strain>
    </source>
</reference>
<keyword evidence="10 18" id="KW-0808">Transferase</keyword>
<comment type="catalytic activity">
    <reaction evidence="1 18">
        <text>a 1,2-diacyl-sn-glycero-3-phosphate + CTP + H(+) = a CDP-1,2-diacyl-sn-glycerol + diphosphate</text>
        <dbReference type="Rhea" id="RHEA:16229"/>
        <dbReference type="ChEBI" id="CHEBI:15378"/>
        <dbReference type="ChEBI" id="CHEBI:33019"/>
        <dbReference type="ChEBI" id="CHEBI:37563"/>
        <dbReference type="ChEBI" id="CHEBI:58332"/>
        <dbReference type="ChEBI" id="CHEBI:58608"/>
        <dbReference type="EC" id="2.7.7.41"/>
    </reaction>
</comment>
<dbReference type="GO" id="GO:0016024">
    <property type="term" value="P:CDP-diacylglycerol biosynthetic process"/>
    <property type="evidence" value="ECO:0007669"/>
    <property type="project" value="TreeGrafter"/>
</dbReference>
<evidence type="ECO:0000256" key="13">
    <source>
        <dbReference type="ARBA" id="ARBA00022989"/>
    </source>
</evidence>
<feature type="transmembrane region" description="Helical" evidence="19">
    <location>
        <begin position="178"/>
        <end position="201"/>
    </location>
</feature>
<keyword evidence="12 18" id="KW-0548">Nucleotidyltransferase</keyword>
<evidence type="ECO:0000256" key="15">
    <source>
        <dbReference type="ARBA" id="ARBA00023136"/>
    </source>
</evidence>
<keyword evidence="8" id="KW-1003">Cell membrane</keyword>
<comment type="pathway">
    <text evidence="3 18">Phospholipid metabolism; CDP-diacylglycerol biosynthesis; CDP-diacylglycerol from sn-glycerol 3-phosphate: step 3/3.</text>
</comment>
<keyword evidence="9" id="KW-0444">Lipid biosynthesis</keyword>
<dbReference type="PANTHER" id="PTHR46382">
    <property type="entry name" value="PHOSPHATIDATE CYTIDYLYLTRANSFERASE"/>
    <property type="match status" value="1"/>
</dbReference>
<evidence type="ECO:0000256" key="11">
    <source>
        <dbReference type="ARBA" id="ARBA00022692"/>
    </source>
</evidence>
<evidence type="ECO:0000256" key="3">
    <source>
        <dbReference type="ARBA" id="ARBA00005119"/>
    </source>
</evidence>
<evidence type="ECO:0000256" key="16">
    <source>
        <dbReference type="ARBA" id="ARBA00023209"/>
    </source>
</evidence>
<evidence type="ECO:0000256" key="7">
    <source>
        <dbReference type="ARBA" id="ARBA00019373"/>
    </source>
</evidence>
<dbReference type="EC" id="2.7.7.41" evidence="6 18"/>
<protein>
    <recommendedName>
        <fullName evidence="7 18">Phosphatidate cytidylyltransferase</fullName>
        <ecNumber evidence="6 18">2.7.7.41</ecNumber>
    </recommendedName>
</protein>
<evidence type="ECO:0000256" key="2">
    <source>
        <dbReference type="ARBA" id="ARBA00004651"/>
    </source>
</evidence>
<feature type="transmembrane region" description="Helical" evidence="19">
    <location>
        <begin position="254"/>
        <end position="272"/>
    </location>
</feature>
<feature type="transmembrane region" description="Helical" evidence="19">
    <location>
        <begin position="80"/>
        <end position="98"/>
    </location>
</feature>
<evidence type="ECO:0000256" key="14">
    <source>
        <dbReference type="ARBA" id="ARBA00023098"/>
    </source>
</evidence>
<gene>
    <name evidence="20" type="ORF">IAC59_06445</name>
</gene>
<evidence type="ECO:0000256" key="1">
    <source>
        <dbReference type="ARBA" id="ARBA00001698"/>
    </source>
</evidence>
<dbReference type="Proteomes" id="UP000824123">
    <property type="component" value="Unassembled WGS sequence"/>
</dbReference>
<evidence type="ECO:0000256" key="12">
    <source>
        <dbReference type="ARBA" id="ARBA00022695"/>
    </source>
</evidence>
<evidence type="ECO:0000256" key="10">
    <source>
        <dbReference type="ARBA" id="ARBA00022679"/>
    </source>
</evidence>
<keyword evidence="15 19" id="KW-0472">Membrane</keyword>
<evidence type="ECO:0000256" key="9">
    <source>
        <dbReference type="ARBA" id="ARBA00022516"/>
    </source>
</evidence>
<evidence type="ECO:0000256" key="17">
    <source>
        <dbReference type="ARBA" id="ARBA00023264"/>
    </source>
</evidence>
<accession>A0A9D1S4S9</accession>
<feature type="transmembrane region" description="Helical" evidence="19">
    <location>
        <begin position="57"/>
        <end position="74"/>
    </location>
</feature>
<dbReference type="PANTHER" id="PTHR46382:SF1">
    <property type="entry name" value="PHOSPHATIDATE CYTIDYLYLTRANSFERASE"/>
    <property type="match status" value="1"/>
</dbReference>
<keyword evidence="13 19" id="KW-1133">Transmembrane helix</keyword>
<reference evidence="20" key="1">
    <citation type="submission" date="2020-10" db="EMBL/GenBank/DDBJ databases">
        <authorList>
            <person name="Gilroy R."/>
        </authorList>
    </citation>
    <scope>NUCLEOTIDE SEQUENCE</scope>
    <source>
        <strain evidence="20">ChiSxjej2B14-8506</strain>
    </source>
</reference>
<keyword evidence="16" id="KW-0594">Phospholipid biosynthesis</keyword>
<dbReference type="AlphaFoldDB" id="A0A9D1S4S9"/>
<dbReference type="GO" id="GO:0005886">
    <property type="term" value="C:plasma membrane"/>
    <property type="evidence" value="ECO:0007669"/>
    <property type="project" value="UniProtKB-SubCell"/>
</dbReference>
<name>A0A9D1S4S9_9FIRM</name>